<evidence type="ECO:0000256" key="7">
    <source>
        <dbReference type="SAM" id="Phobius"/>
    </source>
</evidence>
<dbReference type="InterPro" id="IPR012413">
    <property type="entry name" value="BA14K"/>
</dbReference>
<comment type="subcellular location">
    <subcellularLocation>
        <location evidence="1">Membrane</location>
        <topology evidence="1">Single-pass membrane protein</topology>
    </subcellularLocation>
</comment>
<keyword evidence="8" id="KW-0732">Signal</keyword>
<keyword evidence="7" id="KW-0812">Transmembrane</keyword>
<evidence type="ECO:0000256" key="3">
    <source>
        <dbReference type="ARBA" id="ARBA00020552"/>
    </source>
</evidence>
<sequence length="136" mass="14975">MNRLLKTVVLSLAVGATTLATLPAASAGDRYWRHSGRHYHSGGNDLAVAGILGLAAGALAVGLASRPAPVYVEPYRDVPRYPVRDYPEPVYDDYAGGLEPWSRAWYDYCSDRYRSFKPRSGTFTGYDGREHFCVAD</sequence>
<evidence type="ECO:0000256" key="6">
    <source>
        <dbReference type="ARBA" id="ARBA00025321"/>
    </source>
</evidence>
<evidence type="ECO:0000256" key="5">
    <source>
        <dbReference type="ARBA" id="ARBA00022734"/>
    </source>
</evidence>
<keyword evidence="4" id="KW-1003">Cell membrane</keyword>
<keyword evidence="7" id="KW-1133">Transmembrane helix</keyword>
<dbReference type="RefSeq" id="WP_367721677.1">
    <property type="nucleotide sequence ID" value="NZ_JBFOCH010000022.1"/>
</dbReference>
<evidence type="ECO:0000313" key="10">
    <source>
        <dbReference type="Proteomes" id="UP001556196"/>
    </source>
</evidence>
<comment type="similarity">
    <text evidence="2">Belongs to the BA14k family.</text>
</comment>
<proteinExistence type="inferred from homology"/>
<evidence type="ECO:0000256" key="1">
    <source>
        <dbReference type="ARBA" id="ARBA00004167"/>
    </source>
</evidence>
<dbReference type="EMBL" id="JBFOCI010000001">
    <property type="protein sequence ID" value="MEW9804634.1"/>
    <property type="molecule type" value="Genomic_DNA"/>
</dbReference>
<feature type="signal peptide" evidence="8">
    <location>
        <begin position="1"/>
        <end position="27"/>
    </location>
</feature>
<dbReference type="Pfam" id="PF07886">
    <property type="entry name" value="BA14K"/>
    <property type="match status" value="1"/>
</dbReference>
<comment type="function">
    <text evidence="6">Has immunoglobulin-binding and hemagglutination properties, and can bind to mannose. Essential for virulence. May be involved in LPS biosynthesis or polysaccharide transport.</text>
</comment>
<evidence type="ECO:0000313" key="9">
    <source>
        <dbReference type="EMBL" id="MEW9804634.1"/>
    </source>
</evidence>
<keyword evidence="10" id="KW-1185">Reference proteome</keyword>
<dbReference type="Proteomes" id="UP001556196">
    <property type="component" value="Unassembled WGS sequence"/>
</dbReference>
<gene>
    <name evidence="9" type="ORF">ABUE31_01375</name>
</gene>
<evidence type="ECO:0000256" key="8">
    <source>
        <dbReference type="SAM" id="SignalP"/>
    </source>
</evidence>
<name>A0ABV3QU91_9HYPH</name>
<keyword evidence="5" id="KW-0430">Lectin</keyword>
<feature type="chain" id="PRO_5045100280" description="Lectin-like protein BA14k" evidence="8">
    <location>
        <begin position="28"/>
        <end position="136"/>
    </location>
</feature>
<evidence type="ECO:0000256" key="2">
    <source>
        <dbReference type="ARBA" id="ARBA00010270"/>
    </source>
</evidence>
<evidence type="ECO:0000256" key="4">
    <source>
        <dbReference type="ARBA" id="ARBA00022475"/>
    </source>
</evidence>
<protein>
    <recommendedName>
        <fullName evidence="3">Lectin-like protein BA14k</fullName>
    </recommendedName>
</protein>
<comment type="caution">
    <text evidence="9">The sequence shown here is derived from an EMBL/GenBank/DDBJ whole genome shotgun (WGS) entry which is preliminary data.</text>
</comment>
<organism evidence="9 10">
    <name type="scientific">Mesorhizobium marinum</name>
    <dbReference type="NCBI Taxonomy" id="3228790"/>
    <lineage>
        <taxon>Bacteria</taxon>
        <taxon>Pseudomonadati</taxon>
        <taxon>Pseudomonadota</taxon>
        <taxon>Alphaproteobacteria</taxon>
        <taxon>Hyphomicrobiales</taxon>
        <taxon>Phyllobacteriaceae</taxon>
        <taxon>Mesorhizobium</taxon>
    </lineage>
</organism>
<accession>A0ABV3QU91</accession>
<reference evidence="9 10" key="1">
    <citation type="submission" date="2024-06" db="EMBL/GenBank/DDBJ databases">
        <authorList>
            <person name="Tuo L."/>
        </authorList>
    </citation>
    <scope>NUCLEOTIDE SEQUENCE [LARGE SCALE GENOMIC DNA]</scope>
    <source>
        <strain evidence="9 10">ZMM04-5</strain>
    </source>
</reference>
<keyword evidence="7" id="KW-0472">Membrane</keyword>
<feature type="transmembrane region" description="Helical" evidence="7">
    <location>
        <begin position="46"/>
        <end position="64"/>
    </location>
</feature>